<dbReference type="PANTHER" id="PTHR30632">
    <property type="entry name" value="MOLYBDATE-BINDING PERIPLASMIC PROTEIN"/>
    <property type="match status" value="1"/>
</dbReference>
<reference evidence="2" key="1">
    <citation type="submission" date="2019-08" db="EMBL/GenBank/DDBJ databases">
        <authorList>
            <person name="Kucharzyk K."/>
            <person name="Murdoch R.W."/>
            <person name="Higgins S."/>
            <person name="Loffler F."/>
        </authorList>
    </citation>
    <scope>NUCLEOTIDE SEQUENCE</scope>
</reference>
<organism evidence="2">
    <name type="scientific">bioreactor metagenome</name>
    <dbReference type="NCBI Taxonomy" id="1076179"/>
    <lineage>
        <taxon>unclassified sequences</taxon>
        <taxon>metagenomes</taxon>
        <taxon>ecological metagenomes</taxon>
    </lineage>
</organism>
<name>A0A645C5G9_9ZZZZ</name>
<gene>
    <name evidence="2" type="ORF">SDC9_119986</name>
</gene>
<protein>
    <submittedName>
        <fullName evidence="2">Uncharacterized protein</fullName>
    </submittedName>
</protein>
<proteinExistence type="inferred from homology"/>
<dbReference type="GO" id="GO:0030973">
    <property type="term" value="F:molybdate ion binding"/>
    <property type="evidence" value="ECO:0007669"/>
    <property type="project" value="TreeGrafter"/>
</dbReference>
<comment type="caution">
    <text evidence="2">The sequence shown here is derived from an EMBL/GenBank/DDBJ whole genome shotgun (WGS) entry which is preliminary data.</text>
</comment>
<sequence>MKHQGRAVRQKAIELVAMVESGTMDYAFEYKSVAVQHGLKYLELPVEINLMEPALADAYSAASVELAGKEPGKKMTVKGEPIVYGLTIPKGAPNAGAALELVKFILDPEGGLAVFRDMGQDVVGPKAWGDGSKIPAGIAPLLK</sequence>
<dbReference type="Gene3D" id="3.40.190.10">
    <property type="entry name" value="Periplasmic binding protein-like II"/>
    <property type="match status" value="1"/>
</dbReference>
<comment type="similarity">
    <text evidence="1">Belongs to the bacterial solute-binding protein 1 family. WtpA subfamily.</text>
</comment>
<evidence type="ECO:0000256" key="1">
    <source>
        <dbReference type="ARBA" id="ARBA00009438"/>
    </source>
</evidence>
<accession>A0A645C5G9</accession>
<dbReference type="GO" id="GO:0015689">
    <property type="term" value="P:molybdate ion transport"/>
    <property type="evidence" value="ECO:0007669"/>
    <property type="project" value="TreeGrafter"/>
</dbReference>
<dbReference type="PANTHER" id="PTHR30632:SF16">
    <property type="entry name" value="MOLYBDATE_TUNGSTATE-BINDING PROTEIN WTPA"/>
    <property type="match status" value="1"/>
</dbReference>
<dbReference type="EMBL" id="VSSQ01025099">
    <property type="protein sequence ID" value="MPM73010.1"/>
    <property type="molecule type" value="Genomic_DNA"/>
</dbReference>
<evidence type="ECO:0000313" key="2">
    <source>
        <dbReference type="EMBL" id="MPM73010.1"/>
    </source>
</evidence>
<dbReference type="Pfam" id="PF01547">
    <property type="entry name" value="SBP_bac_1"/>
    <property type="match status" value="1"/>
</dbReference>
<dbReference type="AlphaFoldDB" id="A0A645C5G9"/>
<dbReference type="InterPro" id="IPR006059">
    <property type="entry name" value="SBP"/>
</dbReference>
<dbReference type="InterPro" id="IPR050682">
    <property type="entry name" value="ModA/WtpA"/>
</dbReference>
<dbReference type="SUPFAM" id="SSF53850">
    <property type="entry name" value="Periplasmic binding protein-like II"/>
    <property type="match status" value="1"/>
</dbReference>